<dbReference type="InterPro" id="IPR014710">
    <property type="entry name" value="RmlC-like_jellyroll"/>
</dbReference>
<dbReference type="Gene3D" id="2.60.120.10">
    <property type="entry name" value="Jelly Rolls"/>
    <property type="match status" value="1"/>
</dbReference>
<evidence type="ECO:0000259" key="1">
    <source>
        <dbReference type="Pfam" id="PF12973"/>
    </source>
</evidence>
<name>Q07TI4_RHOP5</name>
<dbReference type="OrthoDB" id="2988517at2"/>
<sequence length="218" mass="23248">MSVQFHISDDLLLSYAAGTLDEASGLLVATHLALCPHCRARNAAADAVGGHLLEALPAAELSPGLMDAVLSRARGQAPAAPTLTPVRPRSEIVIPEPLRGYLGGDLDSLRWTRLAPRVQQVAIDIPGSRPQARMLRFQCGTQVPAHGHGGRELTLVLSGSLCDRDAVLYRGDVAETDEHTEHQPHAGPDQDCICLAVTDAPLRFKGVLARLLQPLFGI</sequence>
<gene>
    <name evidence="2" type="ordered locus">RPE_0794</name>
</gene>
<dbReference type="STRING" id="316055.RPE_0794"/>
<dbReference type="InterPro" id="IPR025979">
    <property type="entry name" value="ChrR-like_cupin_dom"/>
</dbReference>
<dbReference type="InterPro" id="IPR012807">
    <property type="entry name" value="Anti-sigma_ChrR"/>
</dbReference>
<dbReference type="HOGENOM" id="CLU_090912_0_0_5"/>
<dbReference type="CDD" id="cd20301">
    <property type="entry name" value="cupin_ChrR"/>
    <property type="match status" value="1"/>
</dbReference>
<proteinExistence type="predicted"/>
<feature type="domain" description="ChrR-like cupin" evidence="1">
    <location>
        <begin position="106"/>
        <end position="197"/>
    </location>
</feature>
<protein>
    <submittedName>
        <fullName evidence="2">Anti-ECFsigma factor, ChrR</fullName>
    </submittedName>
</protein>
<reference evidence="2" key="1">
    <citation type="submission" date="2006-09" db="EMBL/GenBank/DDBJ databases">
        <title>Complete sequence of Rhodopseudomonas palustris BisA53.</title>
        <authorList>
            <consortium name="US DOE Joint Genome Institute"/>
            <person name="Copeland A."/>
            <person name="Lucas S."/>
            <person name="Lapidus A."/>
            <person name="Barry K."/>
            <person name="Detter J.C."/>
            <person name="Glavina del Rio T."/>
            <person name="Hammon N."/>
            <person name="Israni S."/>
            <person name="Dalin E."/>
            <person name="Tice H."/>
            <person name="Pitluck S."/>
            <person name="Chain P."/>
            <person name="Malfatti S."/>
            <person name="Shin M."/>
            <person name="Vergez L."/>
            <person name="Schmutz J."/>
            <person name="Larimer F."/>
            <person name="Land M."/>
            <person name="Hauser L."/>
            <person name="Pelletier D.A."/>
            <person name="Kyrpides N."/>
            <person name="Kim E."/>
            <person name="Harwood C.S."/>
            <person name="Oda Y."/>
            <person name="Richardson P."/>
        </authorList>
    </citation>
    <scope>NUCLEOTIDE SEQUENCE [LARGE SCALE GENOMIC DNA]</scope>
    <source>
        <strain evidence="2">BisA53</strain>
    </source>
</reference>
<dbReference type="EMBL" id="CP000463">
    <property type="protein sequence ID" value="ABJ04750.1"/>
    <property type="molecule type" value="Genomic_DNA"/>
</dbReference>
<accession>Q07TI4</accession>
<dbReference type="InterPro" id="IPR041916">
    <property type="entry name" value="Anti_sigma_zinc_sf"/>
</dbReference>
<evidence type="ECO:0000313" key="2">
    <source>
        <dbReference type="EMBL" id="ABJ04750.1"/>
    </source>
</evidence>
<dbReference type="AlphaFoldDB" id="Q07TI4"/>
<dbReference type="NCBIfam" id="TIGR02451">
    <property type="entry name" value="anti_sig_ChrR"/>
    <property type="match status" value="1"/>
</dbReference>
<dbReference type="eggNOG" id="COG3806">
    <property type="taxonomic scope" value="Bacteria"/>
</dbReference>
<dbReference type="SUPFAM" id="SSF51182">
    <property type="entry name" value="RmlC-like cupins"/>
    <property type="match status" value="1"/>
</dbReference>
<dbReference type="KEGG" id="rpe:RPE_0794"/>
<organism evidence="2">
    <name type="scientific">Rhodopseudomonas palustris (strain BisA53)</name>
    <dbReference type="NCBI Taxonomy" id="316055"/>
    <lineage>
        <taxon>Bacteria</taxon>
        <taxon>Pseudomonadati</taxon>
        <taxon>Pseudomonadota</taxon>
        <taxon>Alphaproteobacteria</taxon>
        <taxon>Hyphomicrobiales</taxon>
        <taxon>Nitrobacteraceae</taxon>
        <taxon>Rhodopseudomonas</taxon>
    </lineage>
</organism>
<dbReference type="Pfam" id="PF12973">
    <property type="entry name" value="Cupin_7"/>
    <property type="match status" value="1"/>
</dbReference>
<dbReference type="InterPro" id="IPR011051">
    <property type="entry name" value="RmlC_Cupin_sf"/>
</dbReference>
<dbReference type="Gene3D" id="1.10.10.1320">
    <property type="entry name" value="Anti-sigma factor, zinc-finger domain"/>
    <property type="match status" value="1"/>
</dbReference>